<dbReference type="SUPFAM" id="SSF141371">
    <property type="entry name" value="PilZ domain-like"/>
    <property type="match status" value="2"/>
</dbReference>
<reference evidence="6 7" key="1">
    <citation type="submission" date="2016-10" db="EMBL/GenBank/DDBJ databases">
        <authorList>
            <person name="de Groot N.N."/>
        </authorList>
    </citation>
    <scope>NUCLEOTIDE SEQUENCE [LARGE SCALE GENOMIC DNA]</scope>
    <source>
        <strain evidence="6 7">ATCC 43154</strain>
    </source>
</reference>
<dbReference type="InterPro" id="IPR009926">
    <property type="entry name" value="T3SS_YcgR_PilZN"/>
</dbReference>
<evidence type="ECO:0000259" key="4">
    <source>
        <dbReference type="Pfam" id="PF07238"/>
    </source>
</evidence>
<evidence type="ECO:0000256" key="1">
    <source>
        <dbReference type="ARBA" id="ARBA00022636"/>
    </source>
</evidence>
<keyword evidence="6" id="KW-0966">Cell projection</keyword>
<evidence type="ECO:0000259" key="5">
    <source>
        <dbReference type="Pfam" id="PF12945"/>
    </source>
</evidence>
<dbReference type="AlphaFoldDB" id="A0A1I4HI93"/>
<protein>
    <submittedName>
        <fullName evidence="6">C-di-GMP-binding flagellar brake protein YcgR, contains PilZNR and PilZ domains</fullName>
    </submittedName>
</protein>
<feature type="domain" description="Type III secretion system flagellar brake protein YcgR PilZN" evidence="5">
    <location>
        <begin position="23"/>
        <end position="107"/>
    </location>
</feature>
<dbReference type="STRING" id="758825.SAMN02982985_00033"/>
<feature type="domain" description="PilZ" evidence="4">
    <location>
        <begin position="115"/>
        <end position="225"/>
    </location>
</feature>
<keyword evidence="1" id="KW-0973">c-di-GMP</keyword>
<organism evidence="6 7">
    <name type="scientific">Rugamonas rubra</name>
    <dbReference type="NCBI Taxonomy" id="758825"/>
    <lineage>
        <taxon>Bacteria</taxon>
        <taxon>Pseudomonadati</taxon>
        <taxon>Pseudomonadota</taxon>
        <taxon>Betaproteobacteria</taxon>
        <taxon>Burkholderiales</taxon>
        <taxon>Oxalobacteraceae</taxon>
        <taxon>Telluria group</taxon>
        <taxon>Rugamonas</taxon>
    </lineage>
</organism>
<keyword evidence="7" id="KW-1185">Reference proteome</keyword>
<proteinExistence type="predicted"/>
<accession>A0A1I4HI93</accession>
<evidence type="ECO:0000256" key="2">
    <source>
        <dbReference type="ARBA" id="ARBA00022741"/>
    </source>
</evidence>
<gene>
    <name evidence="6" type="ORF">SAMN02982985_00033</name>
</gene>
<keyword evidence="6" id="KW-0969">Cilium</keyword>
<evidence type="ECO:0000313" key="6">
    <source>
        <dbReference type="EMBL" id="SFL41969.1"/>
    </source>
</evidence>
<name>A0A1I4HI93_9BURK</name>
<dbReference type="Pfam" id="PF07238">
    <property type="entry name" value="PilZ"/>
    <property type="match status" value="1"/>
</dbReference>
<sequence length="236" mass="26249">MSSNTPPSEAKTQEYEFEQMNLQVGGRIQFITHRTIKPIQHFSTLIGWVKDEYMIVKIPVENGAPIALNDGDKLTIRVFSGVNVCSFACTVQRIFPRPLFYVHLSFPTTIQGTSLRAAMRVKVDIPAQVSSPAGTTSVFLVNLSVSGALIESPKKLTDDDNMVGLSFYLIAQPGNRQVRINPNATIRNINMVKPASADKAEVFTYGVQFIDLDPVHYTMLQNLTYEALIADRQKIV</sequence>
<keyword evidence="3" id="KW-0975">Bacterial flagellum</keyword>
<dbReference type="GO" id="GO:0035438">
    <property type="term" value="F:cyclic-di-GMP binding"/>
    <property type="evidence" value="ECO:0007669"/>
    <property type="project" value="InterPro"/>
</dbReference>
<dbReference type="Gene3D" id="2.40.10.220">
    <property type="entry name" value="predicted glycosyltransferase like domains"/>
    <property type="match status" value="1"/>
</dbReference>
<dbReference type="Pfam" id="PF12945">
    <property type="entry name" value="PilZNR"/>
    <property type="match status" value="1"/>
</dbReference>
<dbReference type="Proteomes" id="UP000199470">
    <property type="component" value="Unassembled WGS sequence"/>
</dbReference>
<dbReference type="Gene3D" id="2.30.110.10">
    <property type="entry name" value="Electron Transport, Fmn-binding Protein, Chain A"/>
    <property type="match status" value="1"/>
</dbReference>
<keyword evidence="6" id="KW-0282">Flagellum</keyword>
<dbReference type="OrthoDB" id="8526570at2"/>
<evidence type="ECO:0000313" key="7">
    <source>
        <dbReference type="Proteomes" id="UP000199470"/>
    </source>
</evidence>
<evidence type="ECO:0000256" key="3">
    <source>
        <dbReference type="ARBA" id="ARBA00023143"/>
    </source>
</evidence>
<keyword evidence="2" id="KW-0547">Nucleotide-binding</keyword>
<dbReference type="InterPro" id="IPR009875">
    <property type="entry name" value="PilZ_domain"/>
</dbReference>
<dbReference type="InterPro" id="IPR012349">
    <property type="entry name" value="Split_barrel_FMN-bd"/>
</dbReference>
<dbReference type="EMBL" id="FOTW01000004">
    <property type="protein sequence ID" value="SFL41969.1"/>
    <property type="molecule type" value="Genomic_DNA"/>
</dbReference>
<dbReference type="RefSeq" id="WP_093382005.1">
    <property type="nucleotide sequence ID" value="NZ_FOTW01000004.1"/>
</dbReference>